<feature type="region of interest" description="Disordered" evidence="1">
    <location>
        <begin position="1"/>
        <end position="46"/>
    </location>
</feature>
<evidence type="ECO:0000256" key="1">
    <source>
        <dbReference type="SAM" id="MobiDB-lite"/>
    </source>
</evidence>
<name>A0AAN6Y4U8_9PEZI</name>
<dbReference type="PANTHER" id="PTHR34365">
    <property type="entry name" value="ENOLASE (DUF1399)"/>
    <property type="match status" value="1"/>
</dbReference>
<dbReference type="AlphaFoldDB" id="A0AAN6Y4U8"/>
<gene>
    <name evidence="2" type="ORF">QBC37DRAFT_294615</name>
</gene>
<proteinExistence type="predicted"/>
<comment type="caution">
    <text evidence="2">The sequence shown here is derived from an EMBL/GenBank/DDBJ whole genome shotgun (WGS) entry which is preliminary data.</text>
</comment>
<keyword evidence="3" id="KW-1185">Reference proteome</keyword>
<dbReference type="InterPro" id="IPR009836">
    <property type="entry name" value="GRDP-like"/>
</dbReference>
<feature type="compositionally biased region" description="Polar residues" evidence="1">
    <location>
        <begin position="36"/>
        <end position="45"/>
    </location>
</feature>
<evidence type="ECO:0008006" key="4">
    <source>
        <dbReference type="Google" id="ProtNLM"/>
    </source>
</evidence>
<feature type="compositionally biased region" description="Low complexity" evidence="1">
    <location>
        <begin position="1"/>
        <end position="26"/>
    </location>
</feature>
<dbReference type="Proteomes" id="UP001301769">
    <property type="component" value="Unassembled WGS sequence"/>
</dbReference>
<dbReference type="Pfam" id="PF07173">
    <property type="entry name" value="GRDP-like"/>
    <property type="match status" value="1"/>
</dbReference>
<sequence>MSKRLSGLSRLTGRSGSSNASSSTNEPAPPPAYAAVNQNQPTTDFPTAEETENVNLTAAFDHLSLTSGPAHPTPETCLAHLKLLFAFQSMKEEIGYTDGLFGLWNSLAGPPENLKGLEEKTPQERAQNTQLAALSRIREKRWALFVARAVERYEVWWKSMPASPLTEQLMSENPSNYYTRFPVGPAHAMKWETNMLPPLDILMVWHTHMLNPRAFLEDCLLTGLRALWGAGMPWDVVNQVIDTDFNYNPPDVVKAHWIARTGLSWDNADDPAYKSVKCPRCATHLKIPWTTCGQPEEYSPSPNAQPELIGTGYGDGGLNFRCSSCKIIIRKELLAVSKFVKDAQALLGSENRPMPGTVLDPKTGTPTFPSTALERSRFPQTFPNRLLKSGANMIRSTITNLIFSSTGTTGPTMEDVRKQIEIVLTDSRLLKEVEGLSATSLRSWRIQPEARLATRKMMAHYWENFSPFALDLCSAVMRQGVFIDKMYHIDWLHSPSASDTMKRLLLKYERFFEIMSANPNRVCVPTLDVDLAWHTHQLSPVAYYAYTVNRCQKFIDHDDKIDEDTLSSQFEWTSKEYQDKFGEVYSECTCWYCEAIRTSHISSVGSVLGLSKQEKVAEKFHETTATAEFCKPDKAAHISAHNAVKTNYDPRLESLARMSLGPEALKTARVADTRRRVHAQMAAWHKKRIEEGYAKAQRRAEKKGRKIPPRDGKGGDGNQYYDHWGYPYYYYGPWMYAVWLTPGMYYGWAPGYVAGCGGGAWAACAAGSCGGGVAAGACGGAGVSFPSFFLWLPWLCLDANE</sequence>
<dbReference type="EMBL" id="MU858205">
    <property type="protein sequence ID" value="KAK4209427.1"/>
    <property type="molecule type" value="Genomic_DNA"/>
</dbReference>
<reference evidence="2" key="2">
    <citation type="submission" date="2023-05" db="EMBL/GenBank/DDBJ databases">
        <authorList>
            <consortium name="Lawrence Berkeley National Laboratory"/>
            <person name="Steindorff A."/>
            <person name="Hensen N."/>
            <person name="Bonometti L."/>
            <person name="Westerberg I."/>
            <person name="Brannstrom I.O."/>
            <person name="Guillou S."/>
            <person name="Cros-Aarteil S."/>
            <person name="Calhoun S."/>
            <person name="Haridas S."/>
            <person name="Kuo A."/>
            <person name="Mondo S."/>
            <person name="Pangilinan J."/>
            <person name="Riley R."/>
            <person name="Labutti K."/>
            <person name="Andreopoulos B."/>
            <person name="Lipzen A."/>
            <person name="Chen C."/>
            <person name="Yanf M."/>
            <person name="Daum C."/>
            <person name="Ng V."/>
            <person name="Clum A."/>
            <person name="Ohm R."/>
            <person name="Martin F."/>
            <person name="Silar P."/>
            <person name="Natvig D."/>
            <person name="Lalanne C."/>
            <person name="Gautier V."/>
            <person name="Ament-Velasquez S.L."/>
            <person name="Kruys A."/>
            <person name="Hutchinson M.I."/>
            <person name="Powell A.J."/>
            <person name="Barry K."/>
            <person name="Miller A.N."/>
            <person name="Grigoriev I.V."/>
            <person name="Debuchy R."/>
            <person name="Gladieux P."/>
            <person name="Thoren M.H."/>
            <person name="Johannesson H."/>
        </authorList>
    </citation>
    <scope>NUCLEOTIDE SEQUENCE</scope>
    <source>
        <strain evidence="2">PSN293</strain>
    </source>
</reference>
<protein>
    <recommendedName>
        <fullName evidence="4">Glycine-rich domain-containing protein 1</fullName>
    </recommendedName>
</protein>
<evidence type="ECO:0000313" key="2">
    <source>
        <dbReference type="EMBL" id="KAK4209427.1"/>
    </source>
</evidence>
<reference evidence="2" key="1">
    <citation type="journal article" date="2023" name="Mol. Phylogenet. Evol.">
        <title>Genome-scale phylogeny and comparative genomics of the fungal order Sordariales.</title>
        <authorList>
            <person name="Hensen N."/>
            <person name="Bonometti L."/>
            <person name="Westerberg I."/>
            <person name="Brannstrom I.O."/>
            <person name="Guillou S."/>
            <person name="Cros-Aarteil S."/>
            <person name="Calhoun S."/>
            <person name="Haridas S."/>
            <person name="Kuo A."/>
            <person name="Mondo S."/>
            <person name="Pangilinan J."/>
            <person name="Riley R."/>
            <person name="LaButti K."/>
            <person name="Andreopoulos B."/>
            <person name="Lipzen A."/>
            <person name="Chen C."/>
            <person name="Yan M."/>
            <person name="Daum C."/>
            <person name="Ng V."/>
            <person name="Clum A."/>
            <person name="Steindorff A."/>
            <person name="Ohm R.A."/>
            <person name="Martin F."/>
            <person name="Silar P."/>
            <person name="Natvig D.O."/>
            <person name="Lalanne C."/>
            <person name="Gautier V."/>
            <person name="Ament-Velasquez S.L."/>
            <person name="Kruys A."/>
            <person name="Hutchinson M.I."/>
            <person name="Powell A.J."/>
            <person name="Barry K."/>
            <person name="Miller A.N."/>
            <person name="Grigoriev I.V."/>
            <person name="Debuchy R."/>
            <person name="Gladieux P."/>
            <person name="Hiltunen Thoren M."/>
            <person name="Johannesson H."/>
        </authorList>
    </citation>
    <scope>NUCLEOTIDE SEQUENCE</scope>
    <source>
        <strain evidence="2">PSN293</strain>
    </source>
</reference>
<organism evidence="2 3">
    <name type="scientific">Rhypophila decipiens</name>
    <dbReference type="NCBI Taxonomy" id="261697"/>
    <lineage>
        <taxon>Eukaryota</taxon>
        <taxon>Fungi</taxon>
        <taxon>Dikarya</taxon>
        <taxon>Ascomycota</taxon>
        <taxon>Pezizomycotina</taxon>
        <taxon>Sordariomycetes</taxon>
        <taxon>Sordariomycetidae</taxon>
        <taxon>Sordariales</taxon>
        <taxon>Naviculisporaceae</taxon>
        <taxon>Rhypophila</taxon>
    </lineage>
</organism>
<evidence type="ECO:0000313" key="3">
    <source>
        <dbReference type="Proteomes" id="UP001301769"/>
    </source>
</evidence>
<dbReference type="PANTHER" id="PTHR34365:SF7">
    <property type="entry name" value="GLYCINE-RICH DOMAIN-CONTAINING PROTEIN 1"/>
    <property type="match status" value="1"/>
</dbReference>
<accession>A0AAN6Y4U8</accession>